<dbReference type="EMBL" id="JANQBD010000033">
    <property type="protein sequence ID" value="MCR8635902.1"/>
    <property type="molecule type" value="Genomic_DNA"/>
</dbReference>
<evidence type="ECO:0000313" key="4">
    <source>
        <dbReference type="Proteomes" id="UP001300012"/>
    </source>
</evidence>
<dbReference type="CDD" id="cd00063">
    <property type="entry name" value="FN3"/>
    <property type="match status" value="1"/>
</dbReference>
<reference evidence="3 4" key="1">
    <citation type="submission" date="2022-08" db="EMBL/GenBank/DDBJ databases">
        <title>Paenibacillus endoradicis sp. nov., Paenibacillus radicibacter sp. nov and Paenibacillus pararadicis sp. nov., three cold-adapted plant growth-promoting bacteria isolated from root of Larix gmelinii in Great Khingan.</title>
        <authorList>
            <person name="Xue H."/>
        </authorList>
    </citation>
    <scope>NUCLEOTIDE SEQUENCE [LARGE SCALE GENOMIC DNA]</scope>
    <source>
        <strain evidence="3 4">N5-1-1-5</strain>
    </source>
</reference>
<dbReference type="InterPro" id="IPR000421">
    <property type="entry name" value="FA58C"/>
</dbReference>
<dbReference type="InterPro" id="IPR003961">
    <property type="entry name" value="FN3_dom"/>
</dbReference>
<name>A0ABT1YRV0_9BACL</name>
<evidence type="ECO:0000313" key="3">
    <source>
        <dbReference type="EMBL" id="MCR8635902.1"/>
    </source>
</evidence>
<evidence type="ECO:0000256" key="1">
    <source>
        <dbReference type="SAM" id="MobiDB-lite"/>
    </source>
</evidence>
<dbReference type="InterPro" id="IPR013783">
    <property type="entry name" value="Ig-like_fold"/>
</dbReference>
<dbReference type="RefSeq" id="WP_258217445.1">
    <property type="nucleotide sequence ID" value="NZ_JANQBD010000033.1"/>
</dbReference>
<dbReference type="Proteomes" id="UP001300012">
    <property type="component" value="Unassembled WGS sequence"/>
</dbReference>
<dbReference type="PROSITE" id="PS51257">
    <property type="entry name" value="PROKAR_LIPOPROTEIN"/>
    <property type="match status" value="1"/>
</dbReference>
<sequence>MNRKVVLLLVLPVGMLLLILSVLSCCQYTAADQLAPTEIKPASAQLVQGGWIWLIGKPDDSYLEFRSDSKSQSFSISSDSYKSMDWKSLPSGLDRSVNPSFSIHYTLEAIPEHGVNLQVKVLDAYKSIPQMAVFTNRMLSGIVQIAGVGGTTSGYPFKKTYELYIPKEQLQLGDNIVELRAIGCIYCSSSENQYLWWKWDYIGLSTLSAPAEEPIHGSYIASGTSLNNMSFYYDEGAVRHLPYVLKWMGIAYSGNVMRTGCATDVKNACSAIGPYYETLRDYNTQAVSFHLHTGNIKLQMDGTLPNDAKDKLYNYVKNYGSLFQYYEIDNEPGLFNRSKAVNLAIANWLNDNIPILAPHLKTVAPGWAYAPSYEVKACKNQLPNGKRQCGDPDGWESDPAQRKELENVTDLTNGHSYGSSFADSPGGSFVENLKTFGGAEDGLPKLMLNTEYGTSDSHIDAKQFGAVDRKSAVFDRIMRAHIGYADMFTHHAAFYPDYSLFETGFNLNHHNPATTRIYGNPSETDTRAGIMRRLNLAYATHGKPLEYRITNAEDLYDKLVYFRGVDTSSLKPLPGSQGTSDKILLNIVNFEKSVQKIAVQVIMPEQAVYEGERFGSGKSYEEARTYISGLQASPNLELIETLGPGEAVQYILTRSADVKPKAPTWVKAEPLLHHSIELNWLESEGAKGYDIWRSANSGGNYELIAANVQQTHYIDSSTLAGSAYKYQIRLPGTSKPSEAVETVATDYVLLDRKDWIASSSSGGKPQNAIDDNTNSRWDTNAPQTYGQYYEVNMKSLLAINRIELQTEGSPNDYPRQYEVYVSNNSLTWTGPIASGLGSKVTDINFAPQKAKYVKIVQTGKSGSYWSIHELQIYGNEQ</sequence>
<feature type="domain" description="F5/8 type C" evidence="2">
    <location>
        <begin position="733"/>
        <end position="875"/>
    </location>
</feature>
<dbReference type="SUPFAM" id="SSF49785">
    <property type="entry name" value="Galactose-binding domain-like"/>
    <property type="match status" value="2"/>
</dbReference>
<dbReference type="InterPro" id="IPR017853">
    <property type="entry name" value="GH"/>
</dbReference>
<accession>A0ABT1YRV0</accession>
<dbReference type="SUPFAM" id="SSF51445">
    <property type="entry name" value="(Trans)glycosidases"/>
    <property type="match status" value="1"/>
</dbReference>
<keyword evidence="4" id="KW-1185">Reference proteome</keyword>
<dbReference type="PROSITE" id="PS50022">
    <property type="entry name" value="FA58C_3"/>
    <property type="match status" value="1"/>
</dbReference>
<evidence type="ECO:0000259" key="2">
    <source>
        <dbReference type="PROSITE" id="PS50022"/>
    </source>
</evidence>
<proteinExistence type="predicted"/>
<protein>
    <submittedName>
        <fullName evidence="3">Discoidin domain-containing protein</fullName>
    </submittedName>
</protein>
<feature type="region of interest" description="Disordered" evidence="1">
    <location>
        <begin position="758"/>
        <end position="781"/>
    </location>
</feature>
<dbReference type="InterPro" id="IPR036116">
    <property type="entry name" value="FN3_sf"/>
</dbReference>
<dbReference type="Pfam" id="PF14683">
    <property type="entry name" value="CBM-like"/>
    <property type="match status" value="1"/>
</dbReference>
<gene>
    <name evidence="3" type="ORF">NV381_32400</name>
</gene>
<dbReference type="SUPFAM" id="SSF49265">
    <property type="entry name" value="Fibronectin type III"/>
    <property type="match status" value="1"/>
</dbReference>
<dbReference type="InterPro" id="IPR008979">
    <property type="entry name" value="Galactose-bd-like_sf"/>
</dbReference>
<dbReference type="Gene3D" id="2.60.40.10">
    <property type="entry name" value="Immunoglobulins"/>
    <property type="match status" value="1"/>
</dbReference>
<dbReference type="Gene3D" id="2.60.120.260">
    <property type="entry name" value="Galactose-binding domain-like"/>
    <property type="match status" value="1"/>
</dbReference>
<comment type="caution">
    <text evidence="3">The sequence shown here is derived from an EMBL/GenBank/DDBJ whole genome shotgun (WGS) entry which is preliminary data.</text>
</comment>
<dbReference type="InterPro" id="IPR029411">
    <property type="entry name" value="RG-lyase_III"/>
</dbReference>
<dbReference type="Pfam" id="PF00754">
    <property type="entry name" value="F5_F8_type_C"/>
    <property type="match status" value="1"/>
</dbReference>
<organism evidence="3 4">
    <name type="scientific">Paenibacillus radicis</name>
    <name type="common">ex Xue et al. 2023</name>
    <dbReference type="NCBI Taxonomy" id="2972489"/>
    <lineage>
        <taxon>Bacteria</taxon>
        <taxon>Bacillati</taxon>
        <taxon>Bacillota</taxon>
        <taxon>Bacilli</taxon>
        <taxon>Bacillales</taxon>
        <taxon>Paenibacillaceae</taxon>
        <taxon>Paenibacillus</taxon>
    </lineage>
</organism>